<proteinExistence type="predicted"/>
<evidence type="ECO:0000313" key="2">
    <source>
        <dbReference type="EMBL" id="GIY13360.1"/>
    </source>
</evidence>
<accession>A0AAV4QVT5</accession>
<dbReference type="EMBL" id="BPLR01006927">
    <property type="protein sequence ID" value="GIY13360.1"/>
    <property type="molecule type" value="Genomic_DNA"/>
</dbReference>
<dbReference type="Proteomes" id="UP001054945">
    <property type="component" value="Unassembled WGS sequence"/>
</dbReference>
<evidence type="ECO:0000313" key="3">
    <source>
        <dbReference type="Proteomes" id="UP001054945"/>
    </source>
</evidence>
<organism evidence="2 3">
    <name type="scientific">Caerostris extrusa</name>
    <name type="common">Bark spider</name>
    <name type="synonym">Caerostris bankana</name>
    <dbReference type="NCBI Taxonomy" id="172846"/>
    <lineage>
        <taxon>Eukaryota</taxon>
        <taxon>Metazoa</taxon>
        <taxon>Ecdysozoa</taxon>
        <taxon>Arthropoda</taxon>
        <taxon>Chelicerata</taxon>
        <taxon>Arachnida</taxon>
        <taxon>Araneae</taxon>
        <taxon>Araneomorphae</taxon>
        <taxon>Entelegynae</taxon>
        <taxon>Araneoidea</taxon>
        <taxon>Araneidae</taxon>
        <taxon>Caerostris</taxon>
    </lineage>
</organism>
<keyword evidence="3" id="KW-1185">Reference proteome</keyword>
<name>A0AAV4QVT5_CAEEX</name>
<reference evidence="2 3" key="1">
    <citation type="submission" date="2021-06" db="EMBL/GenBank/DDBJ databases">
        <title>Caerostris extrusa draft genome.</title>
        <authorList>
            <person name="Kono N."/>
            <person name="Arakawa K."/>
        </authorList>
    </citation>
    <scope>NUCLEOTIDE SEQUENCE [LARGE SCALE GENOMIC DNA]</scope>
</reference>
<protein>
    <submittedName>
        <fullName evidence="2">Uncharacterized protein</fullName>
    </submittedName>
</protein>
<comment type="caution">
    <text evidence="2">The sequence shown here is derived from an EMBL/GenBank/DDBJ whole genome shotgun (WGS) entry which is preliminary data.</text>
</comment>
<gene>
    <name evidence="2" type="ORF">CEXT_125581</name>
</gene>
<sequence length="150" mass="17152">MRLDSEETFYHLAAPAKWCFVTLLRRTDWQAGLPHETREIAAEKAPNVSQLLAESTETSLQKSITVRKYHHRKLAISRPATGVIKRQIWTALPTRENNPHLFLTTLEALPIMQCIMPVDSHGRGQESAGERKKKTIPRPYGELNERTVQL</sequence>
<evidence type="ECO:0000256" key="1">
    <source>
        <dbReference type="SAM" id="MobiDB-lite"/>
    </source>
</evidence>
<feature type="compositionally biased region" description="Basic and acidic residues" evidence="1">
    <location>
        <begin position="120"/>
        <end position="130"/>
    </location>
</feature>
<feature type="region of interest" description="Disordered" evidence="1">
    <location>
        <begin position="120"/>
        <end position="150"/>
    </location>
</feature>
<dbReference type="AlphaFoldDB" id="A0AAV4QVT5"/>